<gene>
    <name evidence="9" type="ORF">LCGC14_0334540</name>
</gene>
<comment type="caution">
    <text evidence="9">The sequence shown here is derived from an EMBL/GenBank/DDBJ whole genome shotgun (WGS) entry which is preliminary data.</text>
</comment>
<evidence type="ECO:0000256" key="2">
    <source>
        <dbReference type="ARBA" id="ARBA00011900"/>
    </source>
</evidence>
<evidence type="ECO:0000256" key="3">
    <source>
        <dbReference type="ARBA" id="ARBA00022603"/>
    </source>
</evidence>
<organism evidence="9">
    <name type="scientific">marine sediment metagenome</name>
    <dbReference type="NCBI Taxonomy" id="412755"/>
    <lineage>
        <taxon>unclassified sequences</taxon>
        <taxon>metagenomes</taxon>
        <taxon>ecological metagenomes</taxon>
    </lineage>
</organism>
<reference evidence="9" key="1">
    <citation type="journal article" date="2015" name="Nature">
        <title>Complex archaea that bridge the gap between prokaryotes and eukaryotes.</title>
        <authorList>
            <person name="Spang A."/>
            <person name="Saw J.H."/>
            <person name="Jorgensen S.L."/>
            <person name="Zaremba-Niedzwiedzka K."/>
            <person name="Martijn J."/>
            <person name="Lind A.E."/>
            <person name="van Eijk R."/>
            <person name="Schleper C."/>
            <person name="Guy L."/>
            <person name="Ettema T.J."/>
        </authorList>
    </citation>
    <scope>NUCLEOTIDE SEQUENCE</scope>
</reference>
<evidence type="ECO:0000259" key="8">
    <source>
        <dbReference type="Pfam" id="PF14550"/>
    </source>
</evidence>
<protein>
    <recommendedName>
        <fullName evidence="2">site-specific DNA-methyltransferase (adenine-specific)</fullName>
        <ecNumber evidence="2">2.1.1.72</ecNumber>
    </recommendedName>
</protein>
<dbReference type="InterPro" id="IPR027924">
    <property type="entry name" value="XkdF"/>
</dbReference>
<evidence type="ECO:0000256" key="7">
    <source>
        <dbReference type="SAM" id="MobiDB-lite"/>
    </source>
</evidence>
<dbReference type="GO" id="GO:0006298">
    <property type="term" value="P:mismatch repair"/>
    <property type="evidence" value="ECO:0007669"/>
    <property type="project" value="TreeGrafter"/>
</dbReference>
<dbReference type="Pfam" id="PF02086">
    <property type="entry name" value="MethyltransfD12"/>
    <property type="match status" value="1"/>
</dbReference>
<comment type="catalytic activity">
    <reaction evidence="6">
        <text>a 2'-deoxyadenosine in DNA + S-adenosyl-L-methionine = an N(6)-methyl-2'-deoxyadenosine in DNA + S-adenosyl-L-homocysteine + H(+)</text>
        <dbReference type="Rhea" id="RHEA:15197"/>
        <dbReference type="Rhea" id="RHEA-COMP:12418"/>
        <dbReference type="Rhea" id="RHEA-COMP:12419"/>
        <dbReference type="ChEBI" id="CHEBI:15378"/>
        <dbReference type="ChEBI" id="CHEBI:57856"/>
        <dbReference type="ChEBI" id="CHEBI:59789"/>
        <dbReference type="ChEBI" id="CHEBI:90615"/>
        <dbReference type="ChEBI" id="CHEBI:90616"/>
        <dbReference type="EC" id="2.1.1.72"/>
    </reaction>
</comment>
<feature type="region of interest" description="Disordered" evidence="7">
    <location>
        <begin position="911"/>
        <end position="934"/>
    </location>
</feature>
<dbReference type="PANTHER" id="PTHR30481">
    <property type="entry name" value="DNA ADENINE METHYLASE"/>
    <property type="match status" value="1"/>
</dbReference>
<dbReference type="InterPro" id="IPR012327">
    <property type="entry name" value="MeTrfase_D12"/>
</dbReference>
<feature type="compositionally biased region" description="Basic and acidic residues" evidence="7">
    <location>
        <begin position="152"/>
        <end position="163"/>
    </location>
</feature>
<dbReference type="GO" id="GO:0043565">
    <property type="term" value="F:sequence-specific DNA binding"/>
    <property type="evidence" value="ECO:0007669"/>
    <property type="project" value="TreeGrafter"/>
</dbReference>
<dbReference type="Gene3D" id="3.40.50.150">
    <property type="entry name" value="Vaccinia Virus protein VP39"/>
    <property type="match status" value="1"/>
</dbReference>
<dbReference type="GO" id="GO:0009307">
    <property type="term" value="P:DNA restriction-modification system"/>
    <property type="evidence" value="ECO:0007669"/>
    <property type="project" value="InterPro"/>
</dbReference>
<dbReference type="GO" id="GO:1904047">
    <property type="term" value="F:S-adenosyl-L-methionine binding"/>
    <property type="evidence" value="ECO:0007669"/>
    <property type="project" value="TreeGrafter"/>
</dbReference>
<proteinExistence type="inferred from homology"/>
<evidence type="ECO:0000256" key="4">
    <source>
        <dbReference type="ARBA" id="ARBA00022679"/>
    </source>
</evidence>
<dbReference type="SUPFAM" id="SSF53335">
    <property type="entry name" value="S-adenosyl-L-methionine-dependent methyltransferases"/>
    <property type="match status" value="1"/>
</dbReference>
<feature type="compositionally biased region" description="Basic and acidic residues" evidence="7">
    <location>
        <begin position="100"/>
        <end position="123"/>
    </location>
</feature>
<keyword evidence="3" id="KW-0489">Methyltransferase</keyword>
<dbReference type="GO" id="GO:0009007">
    <property type="term" value="F:site-specific DNA-methyltransferase (adenine-specific) activity"/>
    <property type="evidence" value="ECO:0007669"/>
    <property type="project" value="UniProtKB-EC"/>
</dbReference>
<dbReference type="InterPro" id="IPR023095">
    <property type="entry name" value="Ade_MeTrfase_dom_2"/>
</dbReference>
<evidence type="ECO:0000256" key="6">
    <source>
        <dbReference type="ARBA" id="ARBA00047942"/>
    </source>
</evidence>
<keyword evidence="4" id="KW-0808">Transferase</keyword>
<dbReference type="Gene3D" id="1.10.1020.10">
    <property type="entry name" value="Adenine-specific Methyltransferase, Domain 2"/>
    <property type="match status" value="1"/>
</dbReference>
<dbReference type="GO" id="GO:0032259">
    <property type="term" value="P:methylation"/>
    <property type="evidence" value="ECO:0007669"/>
    <property type="project" value="UniProtKB-KW"/>
</dbReference>
<evidence type="ECO:0000256" key="5">
    <source>
        <dbReference type="ARBA" id="ARBA00022691"/>
    </source>
</evidence>
<dbReference type="EC" id="2.1.1.72" evidence="2"/>
<name>A0A0F9W2R1_9ZZZZ</name>
<dbReference type="InterPro" id="IPR029063">
    <property type="entry name" value="SAM-dependent_MTases_sf"/>
</dbReference>
<sequence>MNVVPVQKSALAVADPEVVVEKAPLSTATINNLPDAAFALIKPGGKKDEDGKTVPRSLRVLPHHKGSVSRGSENTSLDLPRLRNALARLSQTDLTESQMEEARAHLNSHADEVLPSRQDKPAEKAIGSPSLDDGGKLKPAQTGGPGLLAGEPRAKIPPIEDHSGLPTRGVIVSPPALAKAVLDGKKTMIVKAVNMPIGGQSLLLLSEQKAIGVVTLGKAQKITVKRLAALESEHLLTKDILDERVRMQKGWDKGPFYAYPVIDVGVVKTIWSSPAGKKKIANRLVAMLPEHTTYVEPFAGSAAVFFAKKPVKTEVLNDADPDVAQAYKLIKSMNDKQIEKLKKMNWVGSKSAYLKVYDSKPSKDIEKLYRFLYMTHFSYGRLRTRSFNPGADGVPARTADRLATFGPRLRNVKLYSGDYAEVIKKYDSKDTVFFLDPPYAGYNVNVGEKTFKEEEFVGILKSLKGKFLLTYGVRGKLPGLVKKAGFKIKRIRTPRTMRNMRGVGGSAFLTQIIVANYDFEKNAKSVEEKEKAEKAEAAGGVPISKIKNVDTYDPKKSSNAVLKDDFRTLMAWAVSQKADPKRFKHSVKVIEGLLAKLLKEAAERGPKVIQFNPRGLRPGPREVFLRVADQVGLPKEMVKRFSLGKDTDPEDLTGTELTKAHAMLHDMQRTETVVEKSSKSWSTESITNMHARVVDEMAVRKMEHPAPPSDGLDQTSVDFETTKVWDGVEKLAPKQEPQKLDNKRANLRSALKDNPGERCKLCQYFQKPTACAVVVGPVSEDQVCDWIQSREVEGAPSYQVDDKDWLSFVAGMEKDQPYQHKVIDGALTPEGPLVLIEDTAEPPHRFSLSKEFHIGHTSLEHHWTQAEVDRLVAVGKKAVVKIEKQGSIAEPVPGAQFVGGEVAGDQLAEMEAHGSPDGLSDEVTTSSPVDKADKQADPFIETPDEDKTHSYVVQNHWRGKSVHADFRVEMRDGKLLVGFTMNTQIAGVVDEAVVTLDQAQAWTKRMDELSKIDWRDGEWALRSKPGADKPVRTSIQSERKQAHPFAWIDVEGKTKDTEEGKPPAPGATAEFPGVFHIVDQGEIEFGVQKPWFHEYFVRGNGMNYRLMFRQLTLGRLEKARHSYTHCMRCEKAAPKVDVLWADGRGRAWFCSKCLKAWKKEAGKAAEIVGTKQIVGPKAPSNFNDVHKSAVPSMTAEVHPAIIEILKQRALPPSKPQGETGFAGEPAWLAIQPDDMTPNVLSNDAVKKRFVPPLGKSALPKAVRVQVPEEFRYWTKSTTVDAVKTRNALVKAMKSGDVDIDVGAPFKVRKATVEDADFQLIAEKGDFQIIVQKLDKDRRLVTGVVLEPGEVDAQGDTVSEEVIENAAGDFLSNFNLETELGLMHKAFGDIGLELRESWIAPQSMKIGGQKVKKGTWIMKMKVVKDKLWDAVKAGKITGFSIGGVATTKPKD</sequence>
<dbReference type="Pfam" id="PF14550">
    <property type="entry name" value="Peptidase_S78_2"/>
    <property type="match status" value="1"/>
</dbReference>
<evidence type="ECO:0000256" key="1">
    <source>
        <dbReference type="ARBA" id="ARBA00006594"/>
    </source>
</evidence>
<comment type="similarity">
    <text evidence="1">Belongs to the N(4)/N(6)-methyltransferase family.</text>
</comment>
<keyword evidence="5" id="KW-0949">S-adenosyl-L-methionine</keyword>
<accession>A0A0F9W2R1</accession>
<feature type="region of interest" description="Disordered" evidence="7">
    <location>
        <begin position="95"/>
        <end position="168"/>
    </location>
</feature>
<feature type="domain" description="Phage-like element PBSX protein XkdF" evidence="8">
    <location>
        <begin position="1329"/>
        <end position="1446"/>
    </location>
</feature>
<dbReference type="EMBL" id="LAZR01000239">
    <property type="protein sequence ID" value="KKN79946.1"/>
    <property type="molecule type" value="Genomic_DNA"/>
</dbReference>
<evidence type="ECO:0000313" key="9">
    <source>
        <dbReference type="EMBL" id="KKN79946.1"/>
    </source>
</evidence>